<dbReference type="EMBL" id="REFS01000005">
    <property type="protein sequence ID" value="RMB13356.1"/>
    <property type="molecule type" value="Genomic_DNA"/>
</dbReference>
<dbReference type="OrthoDB" id="303060at2157"/>
<evidence type="ECO:0000256" key="1">
    <source>
        <dbReference type="SAM" id="Phobius"/>
    </source>
</evidence>
<dbReference type="GeneID" id="38469657"/>
<reference evidence="3 4" key="1">
    <citation type="journal article" date="2015" name="Stand. Genomic Sci.">
        <title>Genomic Encyclopedia of Bacterial and Archaeal Type Strains, Phase III: the genomes of soil and plant-associated and newly described type strains.</title>
        <authorList>
            <person name="Whitman W.B."/>
            <person name="Woyke T."/>
            <person name="Klenk H.P."/>
            <person name="Zhou Y."/>
            <person name="Lilburn T.G."/>
            <person name="Beck B.J."/>
            <person name="De Vos P."/>
            <person name="Vandamme P."/>
            <person name="Eisen J.A."/>
            <person name="Garrity G."/>
            <person name="Hugenholtz P."/>
            <person name="Kyrpides N.C."/>
        </authorList>
    </citation>
    <scope>NUCLEOTIDE SEQUENCE [LARGE SCALE GENOMIC DNA]</scope>
    <source>
        <strain evidence="3 4">CGMCC 1.10124</strain>
    </source>
</reference>
<organism evidence="3 4">
    <name type="scientific">Haloplanus aerogenes</name>
    <dbReference type="NCBI Taxonomy" id="660522"/>
    <lineage>
        <taxon>Archaea</taxon>
        <taxon>Methanobacteriati</taxon>
        <taxon>Methanobacteriota</taxon>
        <taxon>Stenosarchaea group</taxon>
        <taxon>Halobacteria</taxon>
        <taxon>Halobacteriales</taxon>
        <taxon>Haloferacaceae</taxon>
        <taxon>Haloplanus</taxon>
    </lineage>
</organism>
<dbReference type="EMBL" id="CP034145">
    <property type="protein sequence ID" value="AZH23885.1"/>
    <property type="molecule type" value="Genomic_DNA"/>
</dbReference>
<evidence type="ECO:0000313" key="2">
    <source>
        <dbReference type="EMBL" id="AZH23885.1"/>
    </source>
</evidence>
<proteinExistence type="predicted"/>
<dbReference type="AlphaFoldDB" id="A0A3M0D1N4"/>
<keyword evidence="5" id="KW-1185">Reference proteome</keyword>
<name>A0A3M0D1N4_9EURY</name>
<keyword evidence="1" id="KW-0812">Transmembrane</keyword>
<reference evidence="2 5" key="2">
    <citation type="submission" date="2018-07" db="EMBL/GenBank/DDBJ databases">
        <title>Genome sequences of Haloplanus aerogenes JCM 16430T.</title>
        <authorList>
            <person name="Kim Y.B."/>
            <person name="Roh S.W."/>
        </authorList>
    </citation>
    <scope>NUCLEOTIDE SEQUENCE [LARGE SCALE GENOMIC DNA]</scope>
    <source>
        <strain evidence="2 5">JCM 16430</strain>
    </source>
</reference>
<gene>
    <name evidence="3" type="ORF">ATH50_2689</name>
    <name evidence="2" type="ORF">DU502_00185</name>
</gene>
<protein>
    <submittedName>
        <fullName evidence="3">Uncharacterized protein</fullName>
    </submittedName>
</protein>
<dbReference type="Proteomes" id="UP000282007">
    <property type="component" value="Chromosome"/>
</dbReference>
<evidence type="ECO:0000313" key="3">
    <source>
        <dbReference type="EMBL" id="RMB13356.1"/>
    </source>
</evidence>
<keyword evidence="1" id="KW-0472">Membrane</keyword>
<sequence>MKSPSRVSRASLLTVAGLLVIGIAALTSVSIPGQSLFREVTLLDLLMGVSPIDLPSLAYTGGLFFIGFAATVIGLVLLVARVY</sequence>
<feature type="transmembrane region" description="Helical" evidence="1">
    <location>
        <begin position="57"/>
        <end position="80"/>
    </location>
</feature>
<keyword evidence="1" id="KW-1133">Transmembrane helix</keyword>
<evidence type="ECO:0000313" key="4">
    <source>
        <dbReference type="Proteomes" id="UP000277326"/>
    </source>
</evidence>
<accession>A0A3M0D1N4</accession>
<evidence type="ECO:0000313" key="5">
    <source>
        <dbReference type="Proteomes" id="UP000282007"/>
    </source>
</evidence>
<dbReference type="Proteomes" id="UP000277326">
    <property type="component" value="Unassembled WGS sequence"/>
</dbReference>
<feature type="transmembrane region" description="Helical" evidence="1">
    <location>
        <begin position="12"/>
        <end position="37"/>
    </location>
</feature>
<reference evidence="3" key="3">
    <citation type="submission" date="2018-10" db="EMBL/GenBank/DDBJ databases">
        <authorList>
            <person name="Whitman W."/>
            <person name="Huntemann M."/>
            <person name="Clum A."/>
            <person name="Pillay M."/>
            <person name="Palaniappan K."/>
            <person name="Varghese N."/>
            <person name="Mikhailova N."/>
            <person name="Stamatis D."/>
            <person name="Reddy T."/>
            <person name="Daum C."/>
            <person name="Shapiro N."/>
            <person name="Ivanova N."/>
            <person name="Kyrpides N."/>
            <person name="Woyke T."/>
        </authorList>
    </citation>
    <scope>NUCLEOTIDE SEQUENCE</scope>
    <source>
        <strain evidence="3">CGMCC 1.10124</strain>
    </source>
</reference>
<dbReference type="KEGG" id="haer:DU502_00185"/>
<dbReference type="RefSeq" id="WP_121921273.1">
    <property type="nucleotide sequence ID" value="NZ_CP034145.1"/>
</dbReference>